<evidence type="ECO:0000256" key="1">
    <source>
        <dbReference type="ARBA" id="ARBA00004609"/>
    </source>
</evidence>
<feature type="binding site" evidence="15">
    <location>
        <position position="403"/>
    </location>
    <ligand>
        <name>Mg(2+)</name>
        <dbReference type="ChEBI" id="CHEBI:18420"/>
    </ligand>
</feature>
<dbReference type="EMBL" id="LR899012">
    <property type="protein sequence ID" value="CAD7088410.1"/>
    <property type="molecule type" value="Genomic_DNA"/>
</dbReference>
<dbReference type="Proteomes" id="UP000594454">
    <property type="component" value="Chromosome 4"/>
</dbReference>
<dbReference type="OMA" id="KEQQEWY"/>
<evidence type="ECO:0000256" key="15">
    <source>
        <dbReference type="PIRSR" id="PIRSR601952-2"/>
    </source>
</evidence>
<evidence type="ECO:0000256" key="8">
    <source>
        <dbReference type="ARBA" id="ARBA00022801"/>
    </source>
</evidence>
<sequence>MSTNRRLSFHKGDDSIQLEDTYVRQRVLSDGHLSSESLGPKRKCGGLVEFITSRIFVACVALLAVIITLICVSLLVAYEMENEVVHTVDFLEKDLPEQQKVWFDMGIKELKAALSVQQNSRRARNVILFVGDGMGPNTVTASRIYKGGEGHHLSWELFPHMGLLKTYCADRMVPDSAATATALFCGVKGNYHTSGLDSSVPEKDFLGSLNESSHVSSILKWAQDDGMRTGFVTTTRVTHATPSALYAHIPDRKWECENNIPEEAKQQNCKDIGRVLIENEPGRSINVIMGGGRQCLVSNVTGSDADPIDTWSCYSTDGRNLIDDWEKSKQAQNVKYAVALNNNDLSRISGEHDYVLGIFANGHLKYDHERDTGPSGMPSLQNMTLKAIEVLKRDDRGFLLVVEGGLIDQAHHRGTARKALSETIAMDEAVKATINAMQGHLDETLIIVTADHSHTLSINGYPQRGSNILGFASKSKTEQTPYTTLTYGTSYQGFQVDMADPNNPRRRDPSLEDTTSFEYTQQAAINTDENTHGGADVTVHAMGPMAHLFHRIHEQSYVAHVISYALRIGRFSDSSVVESVAEIVKF</sequence>
<keyword evidence="9 15" id="KW-0862">Zinc</keyword>
<dbReference type="PROSITE" id="PS00123">
    <property type="entry name" value="ALKALINE_PHOSPHATASE"/>
    <property type="match status" value="1"/>
</dbReference>
<evidence type="ECO:0000256" key="16">
    <source>
        <dbReference type="RuleBase" id="RU003946"/>
    </source>
</evidence>
<dbReference type="OrthoDB" id="5818554at2759"/>
<feature type="binding site" evidence="15">
    <location>
        <position position="452"/>
    </location>
    <ligand>
        <name>Zn(2+)</name>
        <dbReference type="ChEBI" id="CHEBI:29105"/>
        <label>2</label>
    </ligand>
</feature>
<evidence type="ECO:0000256" key="13">
    <source>
        <dbReference type="ARBA" id="ARBA00023288"/>
    </source>
</evidence>
<evidence type="ECO:0000256" key="3">
    <source>
        <dbReference type="ARBA" id="ARBA00012647"/>
    </source>
</evidence>
<feature type="transmembrane region" description="Helical" evidence="18">
    <location>
        <begin position="55"/>
        <end position="78"/>
    </location>
</feature>
<dbReference type="FunFam" id="3.40.720.10:FF:000008">
    <property type="entry name" value="Alkaline phosphatase"/>
    <property type="match status" value="1"/>
</dbReference>
<evidence type="ECO:0000256" key="9">
    <source>
        <dbReference type="ARBA" id="ARBA00022833"/>
    </source>
</evidence>
<accession>A0A7R8UWH8</accession>
<dbReference type="GO" id="GO:0004035">
    <property type="term" value="F:alkaline phosphatase activity"/>
    <property type="evidence" value="ECO:0007669"/>
    <property type="project" value="UniProtKB-EC"/>
</dbReference>
<keyword evidence="20" id="KW-1185">Reference proteome</keyword>
<evidence type="ECO:0000256" key="10">
    <source>
        <dbReference type="ARBA" id="ARBA00022842"/>
    </source>
</evidence>
<dbReference type="Gene3D" id="3.40.720.10">
    <property type="entry name" value="Alkaline Phosphatase, subunit A"/>
    <property type="match status" value="1"/>
</dbReference>
<dbReference type="GO" id="GO:0046872">
    <property type="term" value="F:metal ion binding"/>
    <property type="evidence" value="ECO:0007669"/>
    <property type="project" value="UniProtKB-KW"/>
</dbReference>
<evidence type="ECO:0000256" key="12">
    <source>
        <dbReference type="ARBA" id="ARBA00023180"/>
    </source>
</evidence>
<comment type="catalytic activity">
    <reaction evidence="17">
        <text>a phosphate monoester + H2O = an alcohol + phosphate</text>
        <dbReference type="Rhea" id="RHEA:15017"/>
        <dbReference type="ChEBI" id="CHEBI:15377"/>
        <dbReference type="ChEBI" id="CHEBI:30879"/>
        <dbReference type="ChEBI" id="CHEBI:43474"/>
        <dbReference type="ChEBI" id="CHEBI:67140"/>
        <dbReference type="EC" id="3.1.3.1"/>
    </reaction>
</comment>
<keyword evidence="18" id="KW-0812">Transmembrane</keyword>
<keyword evidence="5" id="KW-0597">Phosphoprotein</keyword>
<dbReference type="InParanoid" id="A0A7R8UWH8"/>
<dbReference type="SUPFAM" id="SSF53649">
    <property type="entry name" value="Alkaline phosphatase-like"/>
    <property type="match status" value="1"/>
</dbReference>
<keyword evidence="4" id="KW-1003">Cell membrane</keyword>
<keyword evidence="8 17" id="KW-0378">Hydrolase</keyword>
<keyword evidence="18" id="KW-1133">Transmembrane helix</keyword>
<keyword evidence="7 15" id="KW-0479">Metal-binding</keyword>
<proteinExistence type="inferred from homology"/>
<dbReference type="GO" id="GO:0098552">
    <property type="term" value="C:side of membrane"/>
    <property type="evidence" value="ECO:0007669"/>
    <property type="project" value="UniProtKB-KW"/>
</dbReference>
<comment type="subcellular location">
    <subcellularLocation>
        <location evidence="1">Cell membrane</location>
        <topology evidence="1">Lipid-anchor</topology>
        <topology evidence="1">GPI-anchor</topology>
    </subcellularLocation>
</comment>
<feature type="binding site" evidence="15">
    <location>
        <position position="132"/>
    </location>
    <ligand>
        <name>Mg(2+)</name>
        <dbReference type="ChEBI" id="CHEBI:18420"/>
    </ligand>
</feature>
<feature type="active site" description="Phosphoserine intermediate" evidence="14">
    <location>
        <position position="176"/>
    </location>
</feature>
<comment type="cofactor">
    <cofactor evidence="15">
        <name>Zn(2+)</name>
        <dbReference type="ChEBI" id="CHEBI:29105"/>
    </cofactor>
    <text evidence="15">Binds 2 Zn(2+) ions.</text>
</comment>
<dbReference type="SMART" id="SM00098">
    <property type="entry name" value="alkPPc"/>
    <property type="match status" value="1"/>
</dbReference>
<feature type="binding site" evidence="15">
    <location>
        <position position="532"/>
    </location>
    <ligand>
        <name>Zn(2+)</name>
        <dbReference type="ChEBI" id="CHEBI:29105"/>
        <label>2</label>
    </ligand>
</feature>
<dbReference type="CDD" id="cd16012">
    <property type="entry name" value="ALP"/>
    <property type="match status" value="1"/>
</dbReference>
<evidence type="ECO:0000256" key="7">
    <source>
        <dbReference type="ARBA" id="ARBA00022723"/>
    </source>
</evidence>
<dbReference type="AlphaFoldDB" id="A0A7R8UWH8"/>
<protein>
    <recommendedName>
        <fullName evidence="3 17">Alkaline phosphatase</fullName>
        <ecNumber evidence="3 17">3.1.3.1</ecNumber>
    </recommendedName>
</protein>
<feature type="binding site" evidence="15">
    <location>
        <position position="241"/>
    </location>
    <ligand>
        <name>Mg(2+)</name>
        <dbReference type="ChEBI" id="CHEBI:18420"/>
    </ligand>
</feature>
<evidence type="ECO:0000256" key="17">
    <source>
        <dbReference type="RuleBase" id="RU003947"/>
    </source>
</evidence>
<dbReference type="PANTHER" id="PTHR11596">
    <property type="entry name" value="ALKALINE PHOSPHATASE"/>
    <property type="match status" value="1"/>
</dbReference>
<dbReference type="FunCoup" id="A0A7R8UWH8">
    <property type="interactions" value="137"/>
</dbReference>
<evidence type="ECO:0000313" key="19">
    <source>
        <dbReference type="EMBL" id="CAD7088410.1"/>
    </source>
</evidence>
<evidence type="ECO:0000313" key="20">
    <source>
        <dbReference type="Proteomes" id="UP000594454"/>
    </source>
</evidence>
<keyword evidence="13" id="KW-0449">Lipoprotein</keyword>
<dbReference type="InterPro" id="IPR018299">
    <property type="entry name" value="Alkaline_phosphatase_AS"/>
</dbReference>
<comment type="similarity">
    <text evidence="2 16">Belongs to the alkaline phosphatase family.</text>
</comment>
<dbReference type="PRINTS" id="PR00113">
    <property type="entry name" value="ALKPHPHTASE"/>
</dbReference>
<feature type="binding site" evidence="15">
    <location>
        <position position="412"/>
    </location>
    <ligand>
        <name>Zn(2+)</name>
        <dbReference type="ChEBI" id="CHEBI:29105"/>
        <label>2</label>
    </ligand>
</feature>
<comment type="cofactor">
    <cofactor evidence="15">
        <name>Mg(2+)</name>
        <dbReference type="ChEBI" id="CHEBI:18420"/>
    </cofactor>
    <text evidence="15">Binds 1 Mg(2+) ion.</text>
</comment>
<dbReference type="PANTHER" id="PTHR11596:SF5">
    <property type="entry name" value="ALKALINE PHOSPHATASE"/>
    <property type="match status" value="1"/>
</dbReference>
<feature type="binding site" evidence="15">
    <location>
        <position position="451"/>
    </location>
    <ligand>
        <name>Zn(2+)</name>
        <dbReference type="ChEBI" id="CHEBI:29105"/>
        <label>2</label>
    </ligand>
</feature>
<evidence type="ECO:0000256" key="14">
    <source>
        <dbReference type="PIRSR" id="PIRSR601952-1"/>
    </source>
</evidence>
<reference evidence="19 20" key="1">
    <citation type="submission" date="2020-11" db="EMBL/GenBank/DDBJ databases">
        <authorList>
            <person name="Wallbank WR R."/>
            <person name="Pardo Diaz C."/>
            <person name="Kozak K."/>
            <person name="Martin S."/>
            <person name="Jiggins C."/>
            <person name="Moest M."/>
            <person name="Warren A I."/>
            <person name="Generalovic N T."/>
            <person name="Byers J.R.P. K."/>
            <person name="Montejo-Kovacevich G."/>
            <person name="Yen C E."/>
        </authorList>
    </citation>
    <scope>NUCLEOTIDE SEQUENCE [LARGE SCALE GENOMIC DNA]</scope>
</reference>
<dbReference type="GO" id="GO:0005886">
    <property type="term" value="C:plasma membrane"/>
    <property type="evidence" value="ECO:0007669"/>
    <property type="project" value="UniProtKB-SubCell"/>
</dbReference>
<gene>
    <name evidence="19" type="ORF">HERILL_LOCUS11035</name>
</gene>
<keyword evidence="6" id="KW-0336">GPI-anchor</keyword>
<feature type="binding site" evidence="15">
    <location>
        <position position="408"/>
    </location>
    <ligand>
        <name>Zn(2+)</name>
        <dbReference type="ChEBI" id="CHEBI:29105"/>
        <label>2</label>
    </ligand>
</feature>
<feature type="binding site" evidence="15">
    <location>
        <position position="132"/>
    </location>
    <ligand>
        <name>Zn(2+)</name>
        <dbReference type="ChEBI" id="CHEBI:29105"/>
        <label>2</label>
    </ligand>
</feature>
<dbReference type="InterPro" id="IPR001952">
    <property type="entry name" value="Alkaline_phosphatase"/>
</dbReference>
<evidence type="ECO:0000256" key="4">
    <source>
        <dbReference type="ARBA" id="ARBA00022475"/>
    </source>
</evidence>
<evidence type="ECO:0000256" key="6">
    <source>
        <dbReference type="ARBA" id="ARBA00022622"/>
    </source>
</evidence>
<dbReference type="InterPro" id="IPR017850">
    <property type="entry name" value="Alkaline_phosphatase_core_sf"/>
</dbReference>
<feature type="binding site" evidence="15">
    <location>
        <position position="239"/>
    </location>
    <ligand>
        <name>Mg(2+)</name>
        <dbReference type="ChEBI" id="CHEBI:18420"/>
    </ligand>
</feature>
<keyword evidence="10 15" id="KW-0460">Magnesium</keyword>
<dbReference type="EC" id="3.1.3.1" evidence="3 17"/>
<keyword evidence="11 18" id="KW-0472">Membrane</keyword>
<keyword evidence="12" id="KW-0325">Glycoprotein</keyword>
<dbReference type="Pfam" id="PF00245">
    <property type="entry name" value="Alk_phosphatase"/>
    <property type="match status" value="1"/>
</dbReference>
<evidence type="ECO:0000256" key="5">
    <source>
        <dbReference type="ARBA" id="ARBA00022553"/>
    </source>
</evidence>
<organism evidence="19 20">
    <name type="scientific">Hermetia illucens</name>
    <name type="common">Black soldier fly</name>
    <dbReference type="NCBI Taxonomy" id="343691"/>
    <lineage>
        <taxon>Eukaryota</taxon>
        <taxon>Metazoa</taxon>
        <taxon>Ecdysozoa</taxon>
        <taxon>Arthropoda</taxon>
        <taxon>Hexapoda</taxon>
        <taxon>Insecta</taxon>
        <taxon>Pterygota</taxon>
        <taxon>Neoptera</taxon>
        <taxon>Endopterygota</taxon>
        <taxon>Diptera</taxon>
        <taxon>Brachycera</taxon>
        <taxon>Stratiomyomorpha</taxon>
        <taxon>Stratiomyidae</taxon>
        <taxon>Hermetiinae</taxon>
        <taxon>Hermetia</taxon>
    </lineage>
</organism>
<name>A0A7R8UWH8_HERIL</name>
<evidence type="ECO:0000256" key="18">
    <source>
        <dbReference type="SAM" id="Phobius"/>
    </source>
</evidence>
<evidence type="ECO:0000256" key="2">
    <source>
        <dbReference type="ARBA" id="ARBA00005984"/>
    </source>
</evidence>
<evidence type="ECO:0000256" key="11">
    <source>
        <dbReference type="ARBA" id="ARBA00023136"/>
    </source>
</evidence>